<dbReference type="PANTHER" id="PTHR21600:SF83">
    <property type="entry name" value="PSEUDOURIDYLATE SYNTHASE RPUSD4, MITOCHONDRIAL"/>
    <property type="match status" value="1"/>
</dbReference>
<dbReference type="InterPro" id="IPR050188">
    <property type="entry name" value="RluA_PseudoU_synthase"/>
</dbReference>
<name>A0A2L1TZ11_9BACL</name>
<dbReference type="AlphaFoldDB" id="A0A2L1TZ11"/>
<evidence type="ECO:0000256" key="2">
    <source>
        <dbReference type="ARBA" id="ARBA00010876"/>
    </source>
</evidence>
<dbReference type="InterPro" id="IPR020103">
    <property type="entry name" value="PsdUridine_synth_cat_dom_sf"/>
</dbReference>
<dbReference type="GO" id="GO:0006396">
    <property type="term" value="P:RNA processing"/>
    <property type="evidence" value="ECO:0007669"/>
    <property type="project" value="UniProtKB-ARBA"/>
</dbReference>
<dbReference type="Pfam" id="PF00849">
    <property type="entry name" value="PseudoU_synth_2"/>
    <property type="match status" value="1"/>
</dbReference>
<feature type="domain" description="Pseudouridine synthase RsuA/RluA-like" evidence="6">
    <location>
        <begin position="22"/>
        <end position="178"/>
    </location>
</feature>
<comment type="similarity">
    <text evidence="2">Belongs to the pseudouridine synthase RluA family.</text>
</comment>
<proteinExistence type="inferred from homology"/>
<dbReference type="GO" id="GO:0009982">
    <property type="term" value="F:pseudouridine synthase activity"/>
    <property type="evidence" value="ECO:0007669"/>
    <property type="project" value="InterPro"/>
</dbReference>
<dbReference type="EMBL" id="CP019655">
    <property type="protein sequence ID" value="AVF25904.1"/>
    <property type="molecule type" value="Genomic_DNA"/>
</dbReference>
<dbReference type="RefSeq" id="WP_077997287.1">
    <property type="nucleotide sequence ID" value="NZ_CP019655.1"/>
</dbReference>
<reference evidence="8" key="1">
    <citation type="submission" date="2017-02" db="EMBL/GenBank/DDBJ databases">
        <title>Delineation of Paenibacillus larvae strains originating from foulbrood outbreaks.</title>
        <authorList>
            <person name="Beims H."/>
            <person name="Bunk B."/>
            <person name="Sproeer C."/>
            <person name="Mohr K.I."/>
            <person name="Pradella S."/>
            <person name="Guenther G."/>
            <person name="Rohde M."/>
            <person name="von der Ohe W."/>
            <person name="Steinert M."/>
        </authorList>
    </citation>
    <scope>NUCLEOTIDE SEQUENCE [LARGE SCALE GENOMIC DNA]</scope>
    <source>
        <strain evidence="8">Eric_III</strain>
    </source>
</reference>
<comment type="catalytic activity">
    <reaction evidence="1">
        <text>a uridine in RNA = a pseudouridine in RNA</text>
        <dbReference type="Rhea" id="RHEA:48348"/>
        <dbReference type="Rhea" id="RHEA-COMP:12068"/>
        <dbReference type="Rhea" id="RHEA-COMP:12069"/>
        <dbReference type="ChEBI" id="CHEBI:65314"/>
        <dbReference type="ChEBI" id="CHEBI:65315"/>
    </reaction>
</comment>
<dbReference type="GO" id="GO:0003723">
    <property type="term" value="F:RNA binding"/>
    <property type="evidence" value="ECO:0007669"/>
    <property type="project" value="InterPro"/>
</dbReference>
<dbReference type="Proteomes" id="UP000239833">
    <property type="component" value="Chromosome"/>
</dbReference>
<dbReference type="GeneID" id="64218492"/>
<evidence type="ECO:0000256" key="3">
    <source>
        <dbReference type="ARBA" id="ARBA00023235"/>
    </source>
</evidence>
<protein>
    <recommendedName>
        <fullName evidence="4">RNA pseudouridylate synthase</fullName>
    </recommendedName>
    <alternativeName>
        <fullName evidence="5">RNA-uridine isomerase</fullName>
    </alternativeName>
</protein>
<dbReference type="STRING" id="147375.BXP28_22235"/>
<dbReference type="GO" id="GO:0140098">
    <property type="term" value="F:catalytic activity, acting on RNA"/>
    <property type="evidence" value="ECO:0007669"/>
    <property type="project" value="UniProtKB-ARBA"/>
</dbReference>
<keyword evidence="3 7" id="KW-0413">Isomerase</keyword>
<organism evidence="7 8">
    <name type="scientific">Paenibacillus larvae subsp. larvae</name>
    <dbReference type="NCBI Taxonomy" id="147375"/>
    <lineage>
        <taxon>Bacteria</taxon>
        <taxon>Bacillati</taxon>
        <taxon>Bacillota</taxon>
        <taxon>Bacilli</taxon>
        <taxon>Bacillales</taxon>
        <taxon>Paenibacillaceae</taxon>
        <taxon>Paenibacillus</taxon>
    </lineage>
</organism>
<dbReference type="CDD" id="cd02869">
    <property type="entry name" value="PseudoU_synth_RluA_like"/>
    <property type="match status" value="1"/>
</dbReference>
<dbReference type="Gene3D" id="3.30.2350.10">
    <property type="entry name" value="Pseudouridine synthase"/>
    <property type="match status" value="1"/>
</dbReference>
<evidence type="ECO:0000256" key="1">
    <source>
        <dbReference type="ARBA" id="ARBA00000073"/>
    </source>
</evidence>
<gene>
    <name evidence="7" type="ORF">ERICIII_01726</name>
</gene>
<dbReference type="SUPFAM" id="SSF55120">
    <property type="entry name" value="Pseudouridine synthase"/>
    <property type="match status" value="1"/>
</dbReference>
<sequence>MAGPKHAPDGGGSIPVLFEDNHLLVVEKPVNMPTQEDSSRDPDLLSVLKADLKHRYGKPGNVYLGLVHRLDRPVGGVMVFAKTSKAASRLSDAVRTRAFDKTYLAVVHGKPADPQGTLRHHLRKDTRTNTALVVRPGAEGAKEAILDYRVLGHAEGLSLVQVKLHTGRPHQIRVQLAAIGCPLYGDQRYGAGRNKPGQQLALWSALLAFSHPTLKEPLRFTAAPPDTYPWYLWKELIAKLKLD</sequence>
<evidence type="ECO:0000313" key="8">
    <source>
        <dbReference type="Proteomes" id="UP000239833"/>
    </source>
</evidence>
<accession>A0A2L1TZ11</accession>
<dbReference type="GO" id="GO:0001522">
    <property type="term" value="P:pseudouridine synthesis"/>
    <property type="evidence" value="ECO:0007669"/>
    <property type="project" value="InterPro"/>
</dbReference>
<evidence type="ECO:0000256" key="4">
    <source>
        <dbReference type="ARBA" id="ARBA00031870"/>
    </source>
</evidence>
<evidence type="ECO:0000313" key="7">
    <source>
        <dbReference type="EMBL" id="AVF25904.1"/>
    </source>
</evidence>
<evidence type="ECO:0000256" key="5">
    <source>
        <dbReference type="ARBA" id="ARBA00033164"/>
    </source>
</evidence>
<evidence type="ECO:0000259" key="6">
    <source>
        <dbReference type="Pfam" id="PF00849"/>
    </source>
</evidence>
<dbReference type="InterPro" id="IPR006145">
    <property type="entry name" value="PsdUridine_synth_RsuA/RluA"/>
</dbReference>
<dbReference type="PANTHER" id="PTHR21600">
    <property type="entry name" value="MITOCHONDRIAL RNA PSEUDOURIDINE SYNTHASE"/>
    <property type="match status" value="1"/>
</dbReference>